<proteinExistence type="predicted"/>
<dbReference type="Pfam" id="PF19882">
    <property type="entry name" value="DUF6355"/>
    <property type="match status" value="1"/>
</dbReference>
<evidence type="ECO:0000313" key="2">
    <source>
        <dbReference type="EMBL" id="GAA4011481.1"/>
    </source>
</evidence>
<protein>
    <submittedName>
        <fullName evidence="2">Uncharacterized protein</fullName>
    </submittedName>
</protein>
<organism evidence="2 3">
    <name type="scientific">Allokutzneria multivorans</name>
    <dbReference type="NCBI Taxonomy" id="1142134"/>
    <lineage>
        <taxon>Bacteria</taxon>
        <taxon>Bacillati</taxon>
        <taxon>Actinomycetota</taxon>
        <taxon>Actinomycetes</taxon>
        <taxon>Pseudonocardiales</taxon>
        <taxon>Pseudonocardiaceae</taxon>
        <taxon>Allokutzneria</taxon>
    </lineage>
</organism>
<keyword evidence="1" id="KW-0732">Signal</keyword>
<dbReference type="InterPro" id="IPR045935">
    <property type="entry name" value="DUF6355"/>
</dbReference>
<evidence type="ECO:0000256" key="1">
    <source>
        <dbReference type="SAM" id="SignalP"/>
    </source>
</evidence>
<accession>A0ABP7SH38</accession>
<gene>
    <name evidence="2" type="ORF">GCM10022247_37370</name>
</gene>
<dbReference type="EMBL" id="BAABAL010000013">
    <property type="protein sequence ID" value="GAA4011481.1"/>
    <property type="molecule type" value="Genomic_DNA"/>
</dbReference>
<keyword evidence="3" id="KW-1185">Reference proteome</keyword>
<name>A0ABP7SH38_9PSEU</name>
<comment type="caution">
    <text evidence="2">The sequence shown here is derived from an EMBL/GenBank/DDBJ whole genome shotgun (WGS) entry which is preliminary data.</text>
</comment>
<feature type="chain" id="PRO_5046021339" evidence="1">
    <location>
        <begin position="29"/>
        <end position="105"/>
    </location>
</feature>
<evidence type="ECO:0000313" key="3">
    <source>
        <dbReference type="Proteomes" id="UP001501747"/>
    </source>
</evidence>
<dbReference type="RefSeq" id="WP_344876450.1">
    <property type="nucleotide sequence ID" value="NZ_BAABAL010000013.1"/>
</dbReference>
<feature type="signal peptide" evidence="1">
    <location>
        <begin position="1"/>
        <end position="28"/>
    </location>
</feature>
<dbReference type="Proteomes" id="UP001501747">
    <property type="component" value="Unassembled WGS sequence"/>
</dbReference>
<sequence>MRKSMTALAGTVAAVAATMGMMAGPATAAPATVQSEAAASEKCGWYTDWMTNAFYNHCGNTNVVIWVDRTNIGGFQDFEKCVKPGITRLGHWPDMLNAWYIGRTC</sequence>
<reference evidence="3" key="1">
    <citation type="journal article" date="2019" name="Int. J. Syst. Evol. Microbiol.">
        <title>The Global Catalogue of Microorganisms (GCM) 10K type strain sequencing project: providing services to taxonomists for standard genome sequencing and annotation.</title>
        <authorList>
            <consortium name="The Broad Institute Genomics Platform"/>
            <consortium name="The Broad Institute Genome Sequencing Center for Infectious Disease"/>
            <person name="Wu L."/>
            <person name="Ma J."/>
        </authorList>
    </citation>
    <scope>NUCLEOTIDE SEQUENCE [LARGE SCALE GENOMIC DNA]</scope>
    <source>
        <strain evidence="3">JCM 17342</strain>
    </source>
</reference>